<organism evidence="2 3">
    <name type="scientific">Methylocella tundrae</name>
    <dbReference type="NCBI Taxonomy" id="227605"/>
    <lineage>
        <taxon>Bacteria</taxon>
        <taxon>Pseudomonadati</taxon>
        <taxon>Pseudomonadota</taxon>
        <taxon>Alphaproteobacteria</taxon>
        <taxon>Hyphomicrobiales</taxon>
        <taxon>Beijerinckiaceae</taxon>
        <taxon>Methylocella</taxon>
    </lineage>
</organism>
<feature type="transmembrane region" description="Helical" evidence="1">
    <location>
        <begin position="20"/>
        <end position="38"/>
    </location>
</feature>
<name>A0A4U8YXH6_METTU</name>
<keyword evidence="1" id="KW-0472">Membrane</keyword>
<evidence type="ECO:0000256" key="1">
    <source>
        <dbReference type="SAM" id="Phobius"/>
    </source>
</evidence>
<keyword evidence="1" id="KW-1133">Transmembrane helix</keyword>
<sequence>MPALYRLRRAYSIVSLARVLSYSFFAGAPCLCGIHIWAGESDGAGAAPLQVNVKR</sequence>
<dbReference type="Proteomes" id="UP000294360">
    <property type="component" value="Chromosome"/>
</dbReference>
<dbReference type="KEGG" id="mtun:MTUNDRAET4_1769"/>
<evidence type="ECO:0000313" key="3">
    <source>
        <dbReference type="Proteomes" id="UP000294360"/>
    </source>
</evidence>
<gene>
    <name evidence="2" type="ORF">MTUNDRAET4_1769</name>
</gene>
<reference evidence="2 3" key="1">
    <citation type="submission" date="2019-03" db="EMBL/GenBank/DDBJ databases">
        <authorList>
            <person name="Kox A.R. M."/>
        </authorList>
    </citation>
    <scope>NUCLEOTIDE SEQUENCE [LARGE SCALE GENOMIC DNA]</scope>
    <source>
        <strain evidence="2">MTUNDRAET4 annotated genome</strain>
    </source>
</reference>
<dbReference type="AlphaFoldDB" id="A0A4U8YXH6"/>
<protein>
    <submittedName>
        <fullName evidence="2">Uncharacterized protein</fullName>
    </submittedName>
</protein>
<evidence type="ECO:0000313" key="2">
    <source>
        <dbReference type="EMBL" id="VFU08662.1"/>
    </source>
</evidence>
<dbReference type="EMBL" id="LR536450">
    <property type="protein sequence ID" value="VFU08662.1"/>
    <property type="molecule type" value="Genomic_DNA"/>
</dbReference>
<keyword evidence="1" id="KW-0812">Transmembrane</keyword>
<proteinExistence type="predicted"/>
<accession>A0A4U8YXH6</accession>